<accession>A0ABY1MLN4</accession>
<sequence length="90" mass="10407">MQCYRSPLPTPVKQLSNAKPCAMDFIDPLKTHRQVRLLPVKGVPSTKMHTHAFQYEKRHVCDRLWSKYYTVRATLVHTVNPQVSTLCAKN</sequence>
<evidence type="ECO:0000313" key="2">
    <source>
        <dbReference type="Proteomes" id="UP000193925"/>
    </source>
</evidence>
<gene>
    <name evidence="1" type="ORF">AFERRI_10546</name>
</gene>
<proteinExistence type="predicted"/>
<dbReference type="Proteomes" id="UP000193925">
    <property type="component" value="Chromosome AFERRI"/>
</dbReference>
<dbReference type="EMBL" id="LT841305">
    <property type="protein sequence ID" value="SMH64513.1"/>
    <property type="molecule type" value="Genomic_DNA"/>
</dbReference>
<protein>
    <recommendedName>
        <fullName evidence="3">Transposase</fullName>
    </recommendedName>
</protein>
<keyword evidence="2" id="KW-1185">Reference proteome</keyword>
<name>A0ABY1MLN4_9PROT</name>
<organism evidence="1 2">
    <name type="scientific">Acidithiobacillus ferrivorans</name>
    <dbReference type="NCBI Taxonomy" id="160808"/>
    <lineage>
        <taxon>Bacteria</taxon>
        <taxon>Pseudomonadati</taxon>
        <taxon>Pseudomonadota</taxon>
        <taxon>Acidithiobacillia</taxon>
        <taxon>Acidithiobacillales</taxon>
        <taxon>Acidithiobacillaceae</taxon>
        <taxon>Acidithiobacillus</taxon>
    </lineage>
</organism>
<reference evidence="1 2" key="1">
    <citation type="submission" date="2017-03" db="EMBL/GenBank/DDBJ databases">
        <authorList>
            <person name="Regsiter A."/>
            <person name="William W."/>
        </authorList>
    </citation>
    <scope>NUCLEOTIDE SEQUENCE [LARGE SCALE GENOMIC DNA]</scope>
    <source>
        <strain evidence="1">PRJEB5721</strain>
    </source>
</reference>
<evidence type="ECO:0000313" key="1">
    <source>
        <dbReference type="EMBL" id="SMH64513.1"/>
    </source>
</evidence>
<evidence type="ECO:0008006" key="3">
    <source>
        <dbReference type="Google" id="ProtNLM"/>
    </source>
</evidence>